<keyword evidence="1" id="KW-0694">RNA-binding</keyword>
<dbReference type="Pfam" id="PF00076">
    <property type="entry name" value="RRM_1"/>
    <property type="match status" value="1"/>
</dbReference>
<sequence>MGDDDDHDWQKPRGRHRNGRDNQQFRPDIATEKNINKEKIGNLTTYFVTDFPDNFGAKALFNAFHHYGNIKEVVVPAKKDKGGRRFGFARFDRVEDPRQFENELDTIIIGRDKISVNLSRFQRPEGINRSKDRSIGRKGIHDHNRSHHTLTNNHHQAFHQQSRAATDGSYAQAVRKGGVKRQDGSQKQVALTYEAEENDMLRLKKAFIGVVKHPGMTYNIQKEDGEVQALMDDAKEWLNQWFKEIRPWNPKDVDSDRIVWLRVFGIPAHAWSNSFFARITKPWGIFMNADELTSKKLSMDVARLLIRTSCQKTVDEFIDVKINDDYFHLRVIEDSYGPMRIMLSQPQDQDGRILSEDGDEDDDEEERRLLAAAEDLDGETEGEGENLLALNSLVNANNSSFYDHDQVEETFMAREERVENSIFSINGDTNPSIALLNSKGGSTWQEGDISKEDILDVYCGKGLGQKVVVGGPAPSINSQQIVTGGAFRNLSKSEDLSRNKKTSSFVEGDSGGKEEVKKGVYSDGPRNVYNKLNCGLKRVKTPKKNQRAMKSKGKIIQNSLPPSASLRRQYQMVNSLKS</sequence>
<feature type="compositionally biased region" description="Basic and acidic residues" evidence="2">
    <location>
        <begin position="510"/>
        <end position="519"/>
    </location>
</feature>
<protein>
    <recommendedName>
        <fullName evidence="3">RRM domain-containing protein</fullName>
    </recommendedName>
</protein>
<dbReference type="ExpressionAtlas" id="A0A2K3LUA5">
    <property type="expression patterns" value="baseline"/>
</dbReference>
<gene>
    <name evidence="4" type="ORF">L195_g038149</name>
</gene>
<dbReference type="CDD" id="cd00590">
    <property type="entry name" value="RRM_SF"/>
    <property type="match status" value="1"/>
</dbReference>
<dbReference type="GO" id="GO:0003723">
    <property type="term" value="F:RNA binding"/>
    <property type="evidence" value="ECO:0007669"/>
    <property type="project" value="UniProtKB-UniRule"/>
</dbReference>
<feature type="region of interest" description="Disordered" evidence="2">
    <location>
        <begin position="493"/>
        <end position="519"/>
    </location>
</feature>
<name>A0A2K3LUA5_TRIPR</name>
<evidence type="ECO:0000313" key="4">
    <source>
        <dbReference type="EMBL" id="PNX82121.1"/>
    </source>
</evidence>
<feature type="region of interest" description="Disordered" evidence="2">
    <location>
        <begin position="1"/>
        <end position="28"/>
    </location>
</feature>
<dbReference type="Proteomes" id="UP000236291">
    <property type="component" value="Unassembled WGS sequence"/>
</dbReference>
<organism evidence="4 5">
    <name type="scientific">Trifolium pratense</name>
    <name type="common">Red clover</name>
    <dbReference type="NCBI Taxonomy" id="57577"/>
    <lineage>
        <taxon>Eukaryota</taxon>
        <taxon>Viridiplantae</taxon>
        <taxon>Streptophyta</taxon>
        <taxon>Embryophyta</taxon>
        <taxon>Tracheophyta</taxon>
        <taxon>Spermatophyta</taxon>
        <taxon>Magnoliopsida</taxon>
        <taxon>eudicotyledons</taxon>
        <taxon>Gunneridae</taxon>
        <taxon>Pentapetalae</taxon>
        <taxon>rosids</taxon>
        <taxon>fabids</taxon>
        <taxon>Fabales</taxon>
        <taxon>Fabaceae</taxon>
        <taxon>Papilionoideae</taxon>
        <taxon>50 kb inversion clade</taxon>
        <taxon>NPAAA clade</taxon>
        <taxon>Hologalegina</taxon>
        <taxon>IRL clade</taxon>
        <taxon>Trifolieae</taxon>
        <taxon>Trifolium</taxon>
    </lineage>
</organism>
<dbReference type="AlphaFoldDB" id="A0A2K3LUA5"/>
<dbReference type="EMBL" id="ASHM01041316">
    <property type="protein sequence ID" value="PNX82121.1"/>
    <property type="molecule type" value="Genomic_DNA"/>
</dbReference>
<dbReference type="Gene3D" id="3.30.70.330">
    <property type="match status" value="1"/>
</dbReference>
<feature type="compositionally biased region" description="Polar residues" evidence="2">
    <location>
        <begin position="556"/>
        <end position="568"/>
    </location>
</feature>
<evidence type="ECO:0000259" key="3">
    <source>
        <dbReference type="PROSITE" id="PS50102"/>
    </source>
</evidence>
<dbReference type="SUPFAM" id="SSF54928">
    <property type="entry name" value="RNA-binding domain, RBD"/>
    <property type="match status" value="1"/>
</dbReference>
<evidence type="ECO:0000256" key="2">
    <source>
        <dbReference type="SAM" id="MobiDB-lite"/>
    </source>
</evidence>
<dbReference type="InterPro" id="IPR012677">
    <property type="entry name" value="Nucleotide-bd_a/b_plait_sf"/>
</dbReference>
<dbReference type="PROSITE" id="PS50102">
    <property type="entry name" value="RRM"/>
    <property type="match status" value="1"/>
</dbReference>
<feature type="region of interest" description="Disordered" evidence="2">
    <location>
        <begin position="541"/>
        <end position="568"/>
    </location>
</feature>
<accession>A0A2K3LUA5</accession>
<dbReference type="PANTHER" id="PTHR34427:SF5">
    <property type="entry name" value="DUF4283 DOMAIN-CONTAINING PROTEIN"/>
    <property type="match status" value="1"/>
</dbReference>
<evidence type="ECO:0000313" key="5">
    <source>
        <dbReference type="Proteomes" id="UP000236291"/>
    </source>
</evidence>
<reference evidence="4 5" key="2">
    <citation type="journal article" date="2017" name="Front. Plant Sci.">
        <title>Gene Classification and Mining of Molecular Markers Useful in Red Clover (Trifolium pratense) Breeding.</title>
        <authorList>
            <person name="Istvanek J."/>
            <person name="Dluhosova J."/>
            <person name="Dluhos P."/>
            <person name="Patkova L."/>
            <person name="Nedelnik J."/>
            <person name="Repkova J."/>
        </authorList>
    </citation>
    <scope>NUCLEOTIDE SEQUENCE [LARGE SCALE GENOMIC DNA]</scope>
    <source>
        <strain evidence="5">cv. Tatra</strain>
        <tissue evidence="4">Young leaves</tissue>
    </source>
</reference>
<feature type="domain" description="RRM" evidence="3">
    <location>
        <begin position="44"/>
        <end position="121"/>
    </location>
</feature>
<dbReference type="InterPro" id="IPR000504">
    <property type="entry name" value="RRM_dom"/>
</dbReference>
<feature type="non-terminal residue" evidence="4">
    <location>
        <position position="578"/>
    </location>
</feature>
<evidence type="ECO:0000256" key="1">
    <source>
        <dbReference type="PROSITE-ProRule" id="PRU00176"/>
    </source>
</evidence>
<dbReference type="PANTHER" id="PTHR34427">
    <property type="entry name" value="DUF4283 DOMAIN PROTEIN"/>
    <property type="match status" value="1"/>
</dbReference>
<dbReference type="InterPro" id="IPR035979">
    <property type="entry name" value="RBD_domain_sf"/>
</dbReference>
<feature type="compositionally biased region" description="Basic residues" evidence="2">
    <location>
        <begin position="541"/>
        <end position="553"/>
    </location>
</feature>
<proteinExistence type="predicted"/>
<comment type="caution">
    <text evidence="4">The sequence shown here is derived from an EMBL/GenBank/DDBJ whole genome shotgun (WGS) entry which is preliminary data.</text>
</comment>
<dbReference type="SMART" id="SM00360">
    <property type="entry name" value="RRM"/>
    <property type="match status" value="1"/>
</dbReference>
<reference evidence="4 5" key="1">
    <citation type="journal article" date="2014" name="Am. J. Bot.">
        <title>Genome assembly and annotation for red clover (Trifolium pratense; Fabaceae).</title>
        <authorList>
            <person name="Istvanek J."/>
            <person name="Jaros M."/>
            <person name="Krenek A."/>
            <person name="Repkova J."/>
        </authorList>
    </citation>
    <scope>NUCLEOTIDE SEQUENCE [LARGE SCALE GENOMIC DNA]</scope>
    <source>
        <strain evidence="5">cv. Tatra</strain>
        <tissue evidence="4">Young leaves</tissue>
    </source>
</reference>